<dbReference type="AlphaFoldDB" id="A0A0H2RI86"/>
<dbReference type="InterPro" id="IPR032675">
    <property type="entry name" value="LRR_dom_sf"/>
</dbReference>
<keyword evidence="3" id="KW-1185">Reference proteome</keyword>
<gene>
    <name evidence="2" type="ORF">SCHPADRAFT_943855</name>
</gene>
<organism evidence="2 3">
    <name type="scientific">Schizopora paradoxa</name>
    <dbReference type="NCBI Taxonomy" id="27342"/>
    <lineage>
        <taxon>Eukaryota</taxon>
        <taxon>Fungi</taxon>
        <taxon>Dikarya</taxon>
        <taxon>Basidiomycota</taxon>
        <taxon>Agaricomycotina</taxon>
        <taxon>Agaricomycetes</taxon>
        <taxon>Hymenochaetales</taxon>
        <taxon>Schizoporaceae</taxon>
        <taxon>Schizopora</taxon>
    </lineage>
</organism>
<sequence>MLMGNGSSVPSEIWDRIFMHCERVIETNAIKPEFFPNYHLHPLLLACRGLHAIAERRLYTSVWLGSNKVVKDRGGNKKVVLAGKDACQRFYETVQSNHRLASLVRDLHLGTTELFFEETRLHIQLIKICKSVEALDLRGCTYGAEDQLKIALAGMNLSSFKLSVRALRYNYQGAEVFSIPQLLNFIQNWPCLEILDVYLGEDWGVIREDKLVDAAFVSGKCATLRDVLITGNHISPKDLVCLRAIAPALQKLKIMARMDCISELRRCLDFWSSTLRDLDVWVGYDGITRSRASNSIFKSPMVELRSLNISTAMAPPLSLAYLPKLEVLSYEGEYADGMELARIIEDDKLPCLREIGVTFTAPLDENESRPPSRSSQDPPDEMHIEVLQELHKVCGQKHIVLNAAWTLEELEQFVVERYPEPLADGSREQEMPLNSDNDGDSDKEDGWEDGSGSCNSTLPGYSSRIFFDFKIIQNIPLILPHFAYAVFVHIVAFYSEPAGALELDPERKPRSSHTQGSVIFP</sequence>
<feature type="region of interest" description="Disordered" evidence="1">
    <location>
        <begin position="424"/>
        <end position="454"/>
    </location>
</feature>
<evidence type="ECO:0000256" key="1">
    <source>
        <dbReference type="SAM" id="MobiDB-lite"/>
    </source>
</evidence>
<dbReference type="Gene3D" id="3.80.10.10">
    <property type="entry name" value="Ribonuclease Inhibitor"/>
    <property type="match status" value="1"/>
</dbReference>
<name>A0A0H2RI86_9AGAM</name>
<feature type="compositionally biased region" description="Acidic residues" evidence="1">
    <location>
        <begin position="437"/>
        <end position="448"/>
    </location>
</feature>
<evidence type="ECO:0000313" key="2">
    <source>
        <dbReference type="EMBL" id="KLO09178.1"/>
    </source>
</evidence>
<dbReference type="Proteomes" id="UP000053477">
    <property type="component" value="Unassembled WGS sequence"/>
</dbReference>
<protein>
    <recommendedName>
        <fullName evidence="4">RNI-like protein</fullName>
    </recommendedName>
</protein>
<accession>A0A0H2RI86</accession>
<dbReference type="EMBL" id="KQ086064">
    <property type="protein sequence ID" value="KLO09178.1"/>
    <property type="molecule type" value="Genomic_DNA"/>
</dbReference>
<dbReference type="InParanoid" id="A0A0H2RI86"/>
<dbReference type="SUPFAM" id="SSF52047">
    <property type="entry name" value="RNI-like"/>
    <property type="match status" value="1"/>
</dbReference>
<evidence type="ECO:0008006" key="4">
    <source>
        <dbReference type="Google" id="ProtNLM"/>
    </source>
</evidence>
<evidence type="ECO:0000313" key="3">
    <source>
        <dbReference type="Proteomes" id="UP000053477"/>
    </source>
</evidence>
<reference evidence="2 3" key="1">
    <citation type="submission" date="2015-04" db="EMBL/GenBank/DDBJ databases">
        <title>Complete genome sequence of Schizopora paradoxa KUC8140, a cosmopolitan wood degrader in East Asia.</title>
        <authorList>
            <consortium name="DOE Joint Genome Institute"/>
            <person name="Min B."/>
            <person name="Park H."/>
            <person name="Jang Y."/>
            <person name="Kim J.-J."/>
            <person name="Kim K.H."/>
            <person name="Pangilinan J."/>
            <person name="Lipzen A."/>
            <person name="Riley R."/>
            <person name="Grigoriev I.V."/>
            <person name="Spatafora J.W."/>
            <person name="Choi I.-G."/>
        </authorList>
    </citation>
    <scope>NUCLEOTIDE SEQUENCE [LARGE SCALE GENOMIC DNA]</scope>
    <source>
        <strain evidence="2 3">KUC8140</strain>
    </source>
</reference>
<proteinExistence type="predicted"/>